<evidence type="ECO:0000313" key="3">
    <source>
        <dbReference type="Proteomes" id="UP001054837"/>
    </source>
</evidence>
<keyword evidence="1" id="KW-0732">Signal</keyword>
<dbReference type="AlphaFoldDB" id="A0AAV4N6E2"/>
<comment type="caution">
    <text evidence="2">The sequence shown here is derived from an EMBL/GenBank/DDBJ whole genome shotgun (WGS) entry which is preliminary data.</text>
</comment>
<sequence length="135" mass="15745">MFWMGILLASLTCTSSRTEYKRFKCVLWFLYAEAKRFYYFTGGVDNVISHCTVFARIFQSTDHHVFQTRIQLNILGTLRRVTQYLSHSTSTSSGMCSFTKSFISQFSLISLDLTGRSTILLTDRRNLFFSKRFLE</sequence>
<reference evidence="2 3" key="1">
    <citation type="submission" date="2021-06" db="EMBL/GenBank/DDBJ databases">
        <title>Caerostris darwini draft genome.</title>
        <authorList>
            <person name="Kono N."/>
            <person name="Arakawa K."/>
        </authorList>
    </citation>
    <scope>NUCLEOTIDE SEQUENCE [LARGE SCALE GENOMIC DNA]</scope>
</reference>
<dbReference type="Proteomes" id="UP001054837">
    <property type="component" value="Unassembled WGS sequence"/>
</dbReference>
<organism evidence="2 3">
    <name type="scientific">Caerostris darwini</name>
    <dbReference type="NCBI Taxonomy" id="1538125"/>
    <lineage>
        <taxon>Eukaryota</taxon>
        <taxon>Metazoa</taxon>
        <taxon>Ecdysozoa</taxon>
        <taxon>Arthropoda</taxon>
        <taxon>Chelicerata</taxon>
        <taxon>Arachnida</taxon>
        <taxon>Araneae</taxon>
        <taxon>Araneomorphae</taxon>
        <taxon>Entelegynae</taxon>
        <taxon>Araneoidea</taxon>
        <taxon>Araneidae</taxon>
        <taxon>Caerostris</taxon>
    </lineage>
</organism>
<evidence type="ECO:0000256" key="1">
    <source>
        <dbReference type="SAM" id="SignalP"/>
    </source>
</evidence>
<evidence type="ECO:0008006" key="4">
    <source>
        <dbReference type="Google" id="ProtNLM"/>
    </source>
</evidence>
<gene>
    <name evidence="2" type="ORF">CDAR_296761</name>
</gene>
<accession>A0AAV4N6E2</accession>
<evidence type="ECO:0000313" key="2">
    <source>
        <dbReference type="EMBL" id="GIX80407.1"/>
    </source>
</evidence>
<dbReference type="EMBL" id="BPLQ01001292">
    <property type="protein sequence ID" value="GIX80407.1"/>
    <property type="molecule type" value="Genomic_DNA"/>
</dbReference>
<keyword evidence="3" id="KW-1185">Reference proteome</keyword>
<feature type="chain" id="PRO_5043876092" description="Secreted protein" evidence="1">
    <location>
        <begin position="17"/>
        <end position="135"/>
    </location>
</feature>
<name>A0AAV4N6E2_9ARAC</name>
<feature type="signal peptide" evidence="1">
    <location>
        <begin position="1"/>
        <end position="16"/>
    </location>
</feature>
<protein>
    <recommendedName>
        <fullName evidence="4">Secreted protein</fullName>
    </recommendedName>
</protein>
<proteinExistence type="predicted"/>